<organism evidence="1 2">
    <name type="scientific">Faecalibaculum rodentium</name>
    <dbReference type="NCBI Taxonomy" id="1702221"/>
    <lineage>
        <taxon>Bacteria</taxon>
        <taxon>Bacillati</taxon>
        <taxon>Bacillota</taxon>
        <taxon>Erysipelotrichia</taxon>
        <taxon>Erysipelotrichales</taxon>
        <taxon>Erysipelotrichaceae</taxon>
        <taxon>Faecalibaculum</taxon>
    </lineage>
</organism>
<accession>A0A140DSU4</accession>
<dbReference type="EMBL" id="CP011391">
    <property type="protein sequence ID" value="AMK53721.1"/>
    <property type="molecule type" value="Genomic_DNA"/>
</dbReference>
<evidence type="ECO:0000313" key="1">
    <source>
        <dbReference type="EMBL" id="AMK53721.1"/>
    </source>
</evidence>
<evidence type="ECO:0000313" key="2">
    <source>
        <dbReference type="Proteomes" id="UP000069771"/>
    </source>
</evidence>
<proteinExistence type="predicted"/>
<dbReference type="AlphaFoldDB" id="A0A140DSU4"/>
<gene>
    <name evidence="1" type="ORF">AALO17_05870</name>
</gene>
<dbReference type="STRING" id="1702221.AALO17_05870"/>
<reference evidence="1 2" key="1">
    <citation type="journal article" date="2016" name="Gut Pathog.">
        <title>Whole genome sequencing of "Faecalibaculum rodentium" ALO17, isolated from C57BL/6J laboratory mouse feces.</title>
        <authorList>
            <person name="Lim S."/>
            <person name="Chang D.H."/>
            <person name="Ahn S."/>
            <person name="Kim B.C."/>
        </authorList>
    </citation>
    <scope>NUCLEOTIDE SEQUENCE [LARGE SCALE GENOMIC DNA]</scope>
    <source>
        <strain evidence="1 2">Alo17</strain>
    </source>
</reference>
<dbReference type="Proteomes" id="UP000069771">
    <property type="component" value="Chromosome"/>
</dbReference>
<keyword evidence="2" id="KW-1185">Reference proteome</keyword>
<dbReference type="KEGG" id="fro:AALO17_05870"/>
<sequence>MRVRSFLCSRYETGEHYAGHPEKTRIFCAKTRGVLYRQIT</sequence>
<name>A0A140DSU4_9FIRM</name>
<protein>
    <submittedName>
        <fullName evidence="1">Uncharacterized protein</fullName>
    </submittedName>
</protein>